<keyword evidence="1" id="KW-1133">Transmembrane helix</keyword>
<feature type="transmembrane region" description="Helical" evidence="1">
    <location>
        <begin position="66"/>
        <end position="83"/>
    </location>
</feature>
<evidence type="ECO:0000313" key="2">
    <source>
        <dbReference type="EMBL" id="GAH44066.1"/>
    </source>
</evidence>
<feature type="transmembrane region" description="Helical" evidence="1">
    <location>
        <begin position="12"/>
        <end position="32"/>
    </location>
</feature>
<proteinExistence type="predicted"/>
<keyword evidence="1" id="KW-0472">Membrane</keyword>
<name>X1FEM6_9ZZZZ</name>
<keyword evidence="1" id="KW-0812">Transmembrane</keyword>
<organism evidence="2">
    <name type="scientific">marine sediment metagenome</name>
    <dbReference type="NCBI Taxonomy" id="412755"/>
    <lineage>
        <taxon>unclassified sequences</taxon>
        <taxon>metagenomes</taxon>
        <taxon>ecological metagenomes</taxon>
    </lineage>
</organism>
<reference evidence="2" key="1">
    <citation type="journal article" date="2014" name="Front. Microbiol.">
        <title>High frequency of phylogenetically diverse reductive dehalogenase-homologous genes in deep subseafloor sedimentary metagenomes.</title>
        <authorList>
            <person name="Kawai M."/>
            <person name="Futagami T."/>
            <person name="Toyoda A."/>
            <person name="Takaki Y."/>
            <person name="Nishi S."/>
            <person name="Hori S."/>
            <person name="Arai W."/>
            <person name="Tsubouchi T."/>
            <person name="Morono Y."/>
            <person name="Uchiyama I."/>
            <person name="Ito T."/>
            <person name="Fujiyama A."/>
            <person name="Inagaki F."/>
            <person name="Takami H."/>
        </authorList>
    </citation>
    <scope>NUCLEOTIDE SEQUENCE</scope>
    <source>
        <strain evidence="2">Expedition CK06-06</strain>
    </source>
</reference>
<protein>
    <submittedName>
        <fullName evidence="2">Uncharacterized protein</fullName>
    </submittedName>
</protein>
<evidence type="ECO:0000256" key="1">
    <source>
        <dbReference type="SAM" id="Phobius"/>
    </source>
</evidence>
<dbReference type="AlphaFoldDB" id="X1FEM6"/>
<gene>
    <name evidence="2" type="ORF">S03H2_23297</name>
</gene>
<feature type="transmembrane region" description="Helical" evidence="1">
    <location>
        <begin position="38"/>
        <end position="54"/>
    </location>
</feature>
<dbReference type="EMBL" id="BARU01012706">
    <property type="protein sequence ID" value="GAH44066.1"/>
    <property type="molecule type" value="Genomic_DNA"/>
</dbReference>
<comment type="caution">
    <text evidence="2">The sequence shown here is derived from an EMBL/GenBank/DDBJ whole genome shotgun (WGS) entry which is preliminary data.</text>
</comment>
<feature type="transmembrane region" description="Helical" evidence="1">
    <location>
        <begin position="89"/>
        <end position="109"/>
    </location>
</feature>
<accession>X1FEM6</accession>
<sequence>MPTYRVTTKYYLKAAGTALGMAIVCGIVWGLIGGTARFFYLNLLLAPGAGYAIGEVTSLSVNRKRGTGLAIVGSLAVVISYLVSIFFPLWWLSFNLLDILALALGIFVVTTRLR</sequence>